<dbReference type="GO" id="GO:0006891">
    <property type="term" value="P:intra-Golgi vesicle-mediated transport"/>
    <property type="evidence" value="ECO:0007669"/>
    <property type="project" value="TreeGrafter"/>
</dbReference>
<evidence type="ECO:0000313" key="9">
    <source>
        <dbReference type="EMBL" id="WFD01351.1"/>
    </source>
</evidence>
<evidence type="ECO:0000313" key="10">
    <source>
        <dbReference type="Proteomes" id="UP001214603"/>
    </source>
</evidence>
<keyword evidence="6" id="KW-0333">Golgi apparatus</keyword>
<dbReference type="GO" id="GO:0017119">
    <property type="term" value="C:Golgi transport complex"/>
    <property type="evidence" value="ECO:0007669"/>
    <property type="project" value="InterPro"/>
</dbReference>
<dbReference type="Pfam" id="PF04124">
    <property type="entry name" value="Dor1"/>
    <property type="match status" value="1"/>
</dbReference>
<evidence type="ECO:0000256" key="5">
    <source>
        <dbReference type="ARBA" id="ARBA00022927"/>
    </source>
</evidence>
<keyword evidence="5" id="KW-0653">Protein transport</keyword>
<dbReference type="EMBL" id="CP119934">
    <property type="protein sequence ID" value="WFD01351.1"/>
    <property type="molecule type" value="Genomic_DNA"/>
</dbReference>
<accession>A0AAF0DWE9</accession>
<protein>
    <recommendedName>
        <fullName evidence="3">Conserved oligomeric Golgi complex subunit 8</fullName>
    </recommendedName>
    <alternativeName>
        <fullName evidence="8">Component of oligomeric Golgi complex 8</fullName>
    </alternativeName>
</protein>
<evidence type="ECO:0000256" key="1">
    <source>
        <dbReference type="ARBA" id="ARBA00004395"/>
    </source>
</evidence>
<evidence type="ECO:0000256" key="3">
    <source>
        <dbReference type="ARBA" id="ARBA00020983"/>
    </source>
</evidence>
<evidence type="ECO:0000256" key="2">
    <source>
        <dbReference type="ARBA" id="ARBA00006419"/>
    </source>
</evidence>
<organism evidence="9 10">
    <name type="scientific">Malassezia obtusa</name>
    <dbReference type="NCBI Taxonomy" id="76774"/>
    <lineage>
        <taxon>Eukaryota</taxon>
        <taxon>Fungi</taxon>
        <taxon>Dikarya</taxon>
        <taxon>Basidiomycota</taxon>
        <taxon>Ustilaginomycotina</taxon>
        <taxon>Malasseziomycetes</taxon>
        <taxon>Malasseziales</taxon>
        <taxon>Malasseziaceae</taxon>
        <taxon>Malassezia</taxon>
    </lineage>
</organism>
<evidence type="ECO:0000256" key="6">
    <source>
        <dbReference type="ARBA" id="ARBA00023034"/>
    </source>
</evidence>
<evidence type="ECO:0000256" key="4">
    <source>
        <dbReference type="ARBA" id="ARBA00022448"/>
    </source>
</evidence>
<keyword evidence="10" id="KW-1185">Reference proteome</keyword>
<proteinExistence type="inferred from homology"/>
<comment type="similarity">
    <text evidence="2">Belongs to the COG8 family.</text>
</comment>
<dbReference type="PANTHER" id="PTHR21311">
    <property type="entry name" value="CONSERVED OLIGOMERIC GOLGI COMPLEX COMPONENT 8"/>
    <property type="match status" value="1"/>
</dbReference>
<reference evidence="9" key="1">
    <citation type="submission" date="2023-03" db="EMBL/GenBank/DDBJ databases">
        <title>Mating type loci evolution in Malassezia.</title>
        <authorList>
            <person name="Coelho M.A."/>
        </authorList>
    </citation>
    <scope>NUCLEOTIDE SEQUENCE</scope>
    <source>
        <strain evidence="9">CBS 7876</strain>
    </source>
</reference>
<keyword evidence="4" id="KW-0813">Transport</keyword>
<dbReference type="GO" id="GO:0015031">
    <property type="term" value="P:protein transport"/>
    <property type="evidence" value="ECO:0007669"/>
    <property type="project" value="UniProtKB-KW"/>
</dbReference>
<dbReference type="GO" id="GO:0000139">
    <property type="term" value="C:Golgi membrane"/>
    <property type="evidence" value="ECO:0007669"/>
    <property type="project" value="UniProtKB-SubCell"/>
</dbReference>
<dbReference type="Proteomes" id="UP001214603">
    <property type="component" value="Chromosome 1"/>
</dbReference>
<dbReference type="AlphaFoldDB" id="A0AAF0DWE9"/>
<name>A0AAF0DWE9_9BASI</name>
<dbReference type="InterPro" id="IPR007255">
    <property type="entry name" value="COG8"/>
</dbReference>
<evidence type="ECO:0000256" key="8">
    <source>
        <dbReference type="ARBA" id="ARBA00031347"/>
    </source>
</evidence>
<evidence type="ECO:0000256" key="7">
    <source>
        <dbReference type="ARBA" id="ARBA00023136"/>
    </source>
</evidence>
<keyword evidence="7" id="KW-0472">Membrane</keyword>
<gene>
    <name evidence="9" type="ORF">MOBT1_000013</name>
</gene>
<sequence length="407" mass="42024">MDDGAPTAVRAALARLELVPGGVVSRDTARYVKELAQSPLEAIEQQPAQQQAAASMLRHQLADVCMRNTSMFVQAQDAFDGVPACTQRCASALDALAAPRARAVSDAARAFEHAAHAALAQRAALLQLEETYETTLQRVLQLPRAVHACVVRGDDEEALALARDALGAVPASDALGAALVAEVGRALDALRARLLGALCEPRRALPHVRRVVRLLDALAELARGAFPGSALCMARAEVCAAFLAARHAEVVHALRGDDVLRAIDAWRSAALGACACALAVFVDGEREDRAAALTTAAFAAQCVDALDAYVDAALGALVRRSRAWEDTGRMLGAVHARMAAAAAAGAAHGVALEGVQARVADAALALWTRALRAVYDEAVGPPERAAGAAWGGGGAEWAAALCAGGGA</sequence>
<comment type="subcellular location">
    <subcellularLocation>
        <location evidence="1">Golgi apparatus membrane</location>
        <topology evidence="1">Peripheral membrane protein</topology>
    </subcellularLocation>
</comment>
<dbReference type="PANTHER" id="PTHR21311:SF0">
    <property type="entry name" value="CONSERVED OLIGOMERIC GOLGI COMPLEX SUBUNIT 8"/>
    <property type="match status" value="1"/>
</dbReference>